<dbReference type="GO" id="GO:1901136">
    <property type="term" value="P:carbohydrate derivative catabolic process"/>
    <property type="evidence" value="ECO:0007669"/>
    <property type="project" value="UniProtKB-ARBA"/>
</dbReference>
<evidence type="ECO:0000256" key="1">
    <source>
        <dbReference type="ARBA" id="ARBA00005641"/>
    </source>
</evidence>
<dbReference type="Gene3D" id="2.60.40.1180">
    <property type="entry name" value="Golgi alpha-mannosidase II"/>
    <property type="match status" value="1"/>
</dbReference>
<dbReference type="EMBL" id="SDPP02000004">
    <property type="protein sequence ID" value="KAA1374797.1"/>
    <property type="molecule type" value="Genomic_DNA"/>
</dbReference>
<dbReference type="Pfam" id="PF00150">
    <property type="entry name" value="Cellulase"/>
    <property type="match status" value="1"/>
</dbReference>
<dbReference type="InterPro" id="IPR018087">
    <property type="entry name" value="Glyco_hydro_5_CS"/>
</dbReference>
<dbReference type="InterPro" id="IPR001547">
    <property type="entry name" value="Glyco_hydro_5"/>
</dbReference>
<evidence type="ECO:0000256" key="6">
    <source>
        <dbReference type="SAM" id="SignalP"/>
    </source>
</evidence>
<protein>
    <submittedName>
        <fullName evidence="9">Glycoside hydrolase family 5 protein</fullName>
    </submittedName>
</protein>
<gene>
    <name evidence="9" type="ORF">ESP62_015545</name>
</gene>
<evidence type="ECO:0000259" key="7">
    <source>
        <dbReference type="Pfam" id="PF00150"/>
    </source>
</evidence>
<feature type="compositionally biased region" description="Low complexity" evidence="5">
    <location>
        <begin position="32"/>
        <end position="46"/>
    </location>
</feature>
<dbReference type="GO" id="GO:0000272">
    <property type="term" value="P:polysaccharide catabolic process"/>
    <property type="evidence" value="ECO:0007669"/>
    <property type="project" value="InterPro"/>
</dbReference>
<proteinExistence type="inferred from homology"/>
<organism evidence="9 10">
    <name type="scientific">Aeromicrobium fastidiosum</name>
    <dbReference type="NCBI Taxonomy" id="52699"/>
    <lineage>
        <taxon>Bacteria</taxon>
        <taxon>Bacillati</taxon>
        <taxon>Actinomycetota</taxon>
        <taxon>Actinomycetes</taxon>
        <taxon>Propionibacteriales</taxon>
        <taxon>Nocardioidaceae</taxon>
        <taxon>Aeromicrobium</taxon>
    </lineage>
</organism>
<dbReference type="InterPro" id="IPR041036">
    <property type="entry name" value="GH5_C"/>
</dbReference>
<evidence type="ECO:0000313" key="10">
    <source>
        <dbReference type="Proteomes" id="UP001515100"/>
    </source>
</evidence>
<reference evidence="9" key="1">
    <citation type="submission" date="2019-09" db="EMBL/GenBank/DDBJ databases">
        <authorList>
            <person name="Li J."/>
        </authorList>
    </citation>
    <scope>NUCLEOTIDE SEQUENCE [LARGE SCALE GENOMIC DNA]</scope>
    <source>
        <strain evidence="9">NRBC 14897</strain>
    </source>
</reference>
<name>A0A641AIU9_9ACTN</name>
<dbReference type="Pfam" id="PF18564">
    <property type="entry name" value="Glyco_hydro_5_C"/>
    <property type="match status" value="1"/>
</dbReference>
<dbReference type="AlphaFoldDB" id="A0A641AIU9"/>
<dbReference type="InterPro" id="IPR052066">
    <property type="entry name" value="Glycosphingolipid_Hydrolases"/>
</dbReference>
<evidence type="ECO:0000313" key="9">
    <source>
        <dbReference type="EMBL" id="KAA1374797.1"/>
    </source>
</evidence>
<keyword evidence="10" id="KW-1185">Reference proteome</keyword>
<keyword evidence="3 4" id="KW-0326">Glycosidase</keyword>
<dbReference type="SUPFAM" id="SSF51445">
    <property type="entry name" value="(Trans)glycosidases"/>
    <property type="match status" value="1"/>
</dbReference>
<sequence length="537" mass="57561">MNKETPMRSRAVPVAGALLPLVLLASAVTSTSPASADSGATSSSCSLTPGPTRTGNPAAPVGGVIGTGEGPAVEKKVTSNGQWLLDDQGRVVIMHGTNQIRKLAPYTPSSIGFGADDADRMVEAGFNTIRLGVIWKALEPAPGQYDQKYLEDLAGTVKLFTDRRINVVFDFHQDMLNEAFNGEGFPDWAIRSDGLPTSPNCGFPLNYFVMPALQRAWDHFWANDYTDATGRPIQTAFTDMWKLVAKQFRDDPYVVGYDIFNEPFPGTLYALCLSPFGCAQEKRLESFERKVMTGIRSVDPQTTLYYEPWVTSGSGGGTSMGDPGIGNSGFSFHNYCFTGITGLGPNTPIIADVCDTFAEKIPLDVAARRAKAGLGAPIMSEFGAVSDAPVLDRIANNADRVMSSWQAWAWFNEDPSGERPHEGIVKDPAKPPTGSNLNTALIDALTRPYPRAIAGTPSSFGYASGTGVFQLKYSTAKVDGGRFSAGSRTVLFVPRQDYPTGARISVTGGRVVKHAGDIVEIVSTSGATSVEVTIRRN</sequence>
<keyword evidence="6" id="KW-0732">Signal</keyword>
<dbReference type="PANTHER" id="PTHR31308:SF3">
    <property type="entry name" value="ENDOGLYCOCERAMIDASE"/>
    <property type="match status" value="1"/>
</dbReference>
<evidence type="ECO:0000259" key="8">
    <source>
        <dbReference type="Pfam" id="PF18564"/>
    </source>
</evidence>
<dbReference type="InterPro" id="IPR013780">
    <property type="entry name" value="Glyco_hydro_b"/>
</dbReference>
<evidence type="ECO:0000256" key="2">
    <source>
        <dbReference type="ARBA" id="ARBA00022801"/>
    </source>
</evidence>
<feature type="signal peptide" evidence="6">
    <location>
        <begin position="1"/>
        <end position="36"/>
    </location>
</feature>
<comment type="caution">
    <text evidence="9">The sequence shown here is derived from an EMBL/GenBank/DDBJ whole genome shotgun (WGS) entry which is preliminary data.</text>
</comment>
<evidence type="ECO:0000256" key="4">
    <source>
        <dbReference type="RuleBase" id="RU361153"/>
    </source>
</evidence>
<feature type="domain" description="Glycoside hydrolase family 5" evidence="7">
    <location>
        <begin position="117"/>
        <end position="409"/>
    </location>
</feature>
<evidence type="ECO:0000256" key="5">
    <source>
        <dbReference type="SAM" id="MobiDB-lite"/>
    </source>
</evidence>
<feature type="domain" description="Glycoside hydrolase family 5 C-terminal" evidence="8">
    <location>
        <begin position="447"/>
        <end position="532"/>
    </location>
</feature>
<feature type="region of interest" description="Disordered" evidence="5">
    <location>
        <begin position="32"/>
        <end position="59"/>
    </location>
</feature>
<dbReference type="PROSITE" id="PS00659">
    <property type="entry name" value="GLYCOSYL_HYDROL_F5"/>
    <property type="match status" value="1"/>
</dbReference>
<dbReference type="GO" id="GO:0016042">
    <property type="term" value="P:lipid catabolic process"/>
    <property type="evidence" value="ECO:0007669"/>
    <property type="project" value="UniProtKB-ARBA"/>
</dbReference>
<dbReference type="InterPro" id="IPR017853">
    <property type="entry name" value="GH"/>
</dbReference>
<dbReference type="Gene3D" id="3.20.20.80">
    <property type="entry name" value="Glycosidases"/>
    <property type="match status" value="1"/>
</dbReference>
<comment type="similarity">
    <text evidence="1 4">Belongs to the glycosyl hydrolase 5 (cellulase A) family.</text>
</comment>
<dbReference type="GO" id="GO:0004553">
    <property type="term" value="F:hydrolase activity, hydrolyzing O-glycosyl compounds"/>
    <property type="evidence" value="ECO:0007669"/>
    <property type="project" value="InterPro"/>
</dbReference>
<dbReference type="PANTHER" id="PTHR31308">
    <property type="match status" value="1"/>
</dbReference>
<accession>A0A641AIU9</accession>
<keyword evidence="2 4" id="KW-0378">Hydrolase</keyword>
<feature type="chain" id="PRO_5024903983" evidence="6">
    <location>
        <begin position="37"/>
        <end position="537"/>
    </location>
</feature>
<dbReference type="OrthoDB" id="4771662at2"/>
<dbReference type="Proteomes" id="UP001515100">
    <property type="component" value="Unassembled WGS sequence"/>
</dbReference>
<evidence type="ECO:0000256" key="3">
    <source>
        <dbReference type="ARBA" id="ARBA00023295"/>
    </source>
</evidence>